<gene>
    <name evidence="1" type="ORF">Celaphus_00006153</name>
</gene>
<comment type="caution">
    <text evidence="1">The sequence shown here is derived from an EMBL/GenBank/DDBJ whole genome shotgun (WGS) entry which is preliminary data.</text>
</comment>
<protein>
    <submittedName>
        <fullName evidence="1">Uncharacterized protein</fullName>
    </submittedName>
</protein>
<dbReference type="EMBL" id="MKHE01000012">
    <property type="protein sequence ID" value="OWK09230.1"/>
    <property type="molecule type" value="Genomic_DNA"/>
</dbReference>
<accession>A0A212CTB3</accession>
<proteinExistence type="predicted"/>
<name>A0A212CTB3_CEREH</name>
<dbReference type="AlphaFoldDB" id="A0A212CTB3"/>
<organism evidence="1 2">
    <name type="scientific">Cervus elaphus hippelaphus</name>
    <name type="common">European red deer</name>
    <dbReference type="NCBI Taxonomy" id="46360"/>
    <lineage>
        <taxon>Eukaryota</taxon>
        <taxon>Metazoa</taxon>
        <taxon>Chordata</taxon>
        <taxon>Craniata</taxon>
        <taxon>Vertebrata</taxon>
        <taxon>Euteleostomi</taxon>
        <taxon>Mammalia</taxon>
        <taxon>Eutheria</taxon>
        <taxon>Laurasiatheria</taxon>
        <taxon>Artiodactyla</taxon>
        <taxon>Ruminantia</taxon>
        <taxon>Pecora</taxon>
        <taxon>Cervidae</taxon>
        <taxon>Cervinae</taxon>
        <taxon>Cervus</taxon>
    </lineage>
</organism>
<sequence length="61" mass="7218">MLYINKFSFHIYHGCPLKCRISTFLKKSYHFQQSLEKISRGQIFDVFFAVSRMTAALHSLM</sequence>
<feature type="non-terminal residue" evidence="1">
    <location>
        <position position="61"/>
    </location>
</feature>
<keyword evidence="2" id="KW-1185">Reference proteome</keyword>
<dbReference type="Proteomes" id="UP000242450">
    <property type="component" value="Chromosome 12"/>
</dbReference>
<evidence type="ECO:0000313" key="1">
    <source>
        <dbReference type="EMBL" id="OWK09230.1"/>
    </source>
</evidence>
<reference evidence="1 2" key="1">
    <citation type="journal article" date="2018" name="Mol. Genet. Genomics">
        <title>The red deer Cervus elaphus genome CerEla1.0: sequencing, annotating, genes, and chromosomes.</title>
        <authorList>
            <person name="Bana N.A."/>
            <person name="Nyiri A."/>
            <person name="Nagy J."/>
            <person name="Frank K."/>
            <person name="Nagy T."/>
            <person name="Steger V."/>
            <person name="Schiller M."/>
            <person name="Lakatos P."/>
            <person name="Sugar L."/>
            <person name="Horn P."/>
            <person name="Barta E."/>
            <person name="Orosz L."/>
        </authorList>
    </citation>
    <scope>NUCLEOTIDE SEQUENCE [LARGE SCALE GENOMIC DNA]</scope>
    <source>
        <strain evidence="1">Hungarian</strain>
    </source>
</reference>
<evidence type="ECO:0000313" key="2">
    <source>
        <dbReference type="Proteomes" id="UP000242450"/>
    </source>
</evidence>